<feature type="chain" id="PRO_5038538286" evidence="1">
    <location>
        <begin position="23"/>
        <end position="416"/>
    </location>
</feature>
<dbReference type="EMBL" id="VFPP01000001">
    <property type="protein sequence ID" value="TQM77873.1"/>
    <property type="molecule type" value="Genomic_DNA"/>
</dbReference>
<evidence type="ECO:0000259" key="2">
    <source>
        <dbReference type="Pfam" id="PF13472"/>
    </source>
</evidence>
<keyword evidence="4" id="KW-1185">Reference proteome</keyword>
<organism evidence="3 4">
    <name type="scientific">Saccharothrix saharensis</name>
    <dbReference type="NCBI Taxonomy" id="571190"/>
    <lineage>
        <taxon>Bacteria</taxon>
        <taxon>Bacillati</taxon>
        <taxon>Actinomycetota</taxon>
        <taxon>Actinomycetes</taxon>
        <taxon>Pseudonocardiales</taxon>
        <taxon>Pseudonocardiaceae</taxon>
        <taxon>Saccharothrix</taxon>
    </lineage>
</organism>
<dbReference type="InterPro" id="IPR053140">
    <property type="entry name" value="GDSL_Rv0518-like"/>
</dbReference>
<keyword evidence="1" id="KW-0732">Signal</keyword>
<name>A0A543J4W6_9PSEU</name>
<dbReference type="Proteomes" id="UP000316628">
    <property type="component" value="Unassembled WGS sequence"/>
</dbReference>
<dbReference type="Pfam" id="PF13472">
    <property type="entry name" value="Lipase_GDSL_2"/>
    <property type="match status" value="1"/>
</dbReference>
<dbReference type="InterPro" id="IPR013830">
    <property type="entry name" value="SGNH_hydro"/>
</dbReference>
<accession>A0A543J4W6</accession>
<dbReference type="Gene3D" id="3.40.50.1110">
    <property type="entry name" value="SGNH hydrolase"/>
    <property type="match status" value="1"/>
</dbReference>
<sequence>MRKLATTLVAALGIALVPGVAAGSAPVPGATGVPGPGWNAAWAASPHAPTEFLGPNWGVTGFDNHTVRQVVRISDGGAALRIRLSNAYGTSPLVVTGATVARTAQGAAVRPGTVRHLSFRGHRSVTVPVGGEVAGDLAPLPVAALGQVTVTLYLAGPTGPATGHAFASATSWRASGDHRADVAADAFTEAAQSWFYLAAVDVVDFVPRREVVVAFGDSITDGVGSTVDADNRYPDELAERLGGRRGVVNAGIGGNRVLNDSACFGEKATTRFGRDALGQPDVRTVILLEGINDIGFSQFPIECTSPNPEVTADQVIAGYRELIGQARARGVRMVGATLLPFKGAAYYTEAGEAVRDQVNDWIRTSGEFDAVVDFDRAMADPADPDALRPAYDSGDRLHPNDAGYRAMAEAVDLSVL</sequence>
<feature type="domain" description="SGNH hydrolase-type esterase" evidence="2">
    <location>
        <begin position="214"/>
        <end position="406"/>
    </location>
</feature>
<evidence type="ECO:0000256" key="1">
    <source>
        <dbReference type="SAM" id="SignalP"/>
    </source>
</evidence>
<dbReference type="InterPro" id="IPR036514">
    <property type="entry name" value="SGNH_hydro_sf"/>
</dbReference>
<dbReference type="OrthoDB" id="1828825at2"/>
<protein>
    <submittedName>
        <fullName evidence="3">Lysophospholipase L1-like esterase</fullName>
    </submittedName>
</protein>
<evidence type="ECO:0000313" key="4">
    <source>
        <dbReference type="Proteomes" id="UP000316628"/>
    </source>
</evidence>
<dbReference type="AlphaFoldDB" id="A0A543J4W6"/>
<proteinExistence type="predicted"/>
<comment type="caution">
    <text evidence="3">The sequence shown here is derived from an EMBL/GenBank/DDBJ whole genome shotgun (WGS) entry which is preliminary data.</text>
</comment>
<dbReference type="CDD" id="cd01830">
    <property type="entry name" value="XynE_like"/>
    <property type="match status" value="1"/>
</dbReference>
<dbReference type="RefSeq" id="WP_141974701.1">
    <property type="nucleotide sequence ID" value="NZ_VFPP01000001.1"/>
</dbReference>
<gene>
    <name evidence="3" type="ORF">FHX81_0118</name>
</gene>
<dbReference type="PANTHER" id="PTHR43784">
    <property type="entry name" value="GDSL-LIKE LIPASE/ACYLHYDROLASE, PUTATIVE (AFU_ORTHOLOGUE AFUA_2G00820)-RELATED"/>
    <property type="match status" value="1"/>
</dbReference>
<dbReference type="PANTHER" id="PTHR43784:SF2">
    <property type="entry name" value="GDSL-LIKE LIPASE_ACYLHYDROLASE, PUTATIVE (AFU_ORTHOLOGUE AFUA_2G00820)-RELATED"/>
    <property type="match status" value="1"/>
</dbReference>
<dbReference type="SUPFAM" id="SSF52266">
    <property type="entry name" value="SGNH hydrolase"/>
    <property type="match status" value="1"/>
</dbReference>
<evidence type="ECO:0000313" key="3">
    <source>
        <dbReference type="EMBL" id="TQM77873.1"/>
    </source>
</evidence>
<reference evidence="3 4" key="1">
    <citation type="submission" date="2019-06" db="EMBL/GenBank/DDBJ databases">
        <title>Sequencing the genomes of 1000 actinobacteria strains.</title>
        <authorList>
            <person name="Klenk H.-P."/>
        </authorList>
    </citation>
    <scope>NUCLEOTIDE SEQUENCE [LARGE SCALE GENOMIC DNA]</scope>
    <source>
        <strain evidence="3 4">DSM 45456</strain>
    </source>
</reference>
<feature type="signal peptide" evidence="1">
    <location>
        <begin position="1"/>
        <end position="22"/>
    </location>
</feature>